<evidence type="ECO:0000313" key="1">
    <source>
        <dbReference type="EMBL" id="QCE03789.1"/>
    </source>
</evidence>
<accession>A0A4D6MUJ1</accession>
<protein>
    <submittedName>
        <fullName evidence="1">Uncharacterized protein</fullName>
    </submittedName>
</protein>
<dbReference type="AlphaFoldDB" id="A0A4D6MUJ1"/>
<proteinExistence type="predicted"/>
<sequence>MPRLLNRSLETYCICLQKRGPKDTSLLTIFVNQVTCAIWDSQDQMDMKLVSHGKKLKRFGVCHAAVEPFVQNSGLMPLCDIIYEYPDKGLILVHQVTRPFINIAIFYGFIRLGEIVHHHLLDHVLRQFRFMQHISRSPLSLGDVGLAYIDARWIHFANHVLKGEKTRLLRTRRWSRFAFAADVEAACML</sequence>
<name>A0A4D6MUJ1_VIGUN</name>
<dbReference type="Proteomes" id="UP000501690">
    <property type="component" value="Linkage Group LG8"/>
</dbReference>
<keyword evidence="2" id="KW-1185">Reference proteome</keyword>
<reference evidence="1 2" key="1">
    <citation type="submission" date="2019-04" db="EMBL/GenBank/DDBJ databases">
        <title>An improved genome assembly and genetic linkage map for asparagus bean, Vigna unguiculata ssp. sesquipedialis.</title>
        <authorList>
            <person name="Xia Q."/>
            <person name="Zhang R."/>
            <person name="Dong Y."/>
        </authorList>
    </citation>
    <scope>NUCLEOTIDE SEQUENCE [LARGE SCALE GENOMIC DNA]</scope>
    <source>
        <tissue evidence="1">Leaf</tissue>
    </source>
</reference>
<organism evidence="1 2">
    <name type="scientific">Vigna unguiculata</name>
    <name type="common">Cowpea</name>
    <dbReference type="NCBI Taxonomy" id="3917"/>
    <lineage>
        <taxon>Eukaryota</taxon>
        <taxon>Viridiplantae</taxon>
        <taxon>Streptophyta</taxon>
        <taxon>Embryophyta</taxon>
        <taxon>Tracheophyta</taxon>
        <taxon>Spermatophyta</taxon>
        <taxon>Magnoliopsida</taxon>
        <taxon>eudicotyledons</taxon>
        <taxon>Gunneridae</taxon>
        <taxon>Pentapetalae</taxon>
        <taxon>rosids</taxon>
        <taxon>fabids</taxon>
        <taxon>Fabales</taxon>
        <taxon>Fabaceae</taxon>
        <taxon>Papilionoideae</taxon>
        <taxon>50 kb inversion clade</taxon>
        <taxon>NPAAA clade</taxon>
        <taxon>indigoferoid/millettioid clade</taxon>
        <taxon>Phaseoleae</taxon>
        <taxon>Vigna</taxon>
    </lineage>
</organism>
<evidence type="ECO:0000313" key="2">
    <source>
        <dbReference type="Proteomes" id="UP000501690"/>
    </source>
</evidence>
<dbReference type="EMBL" id="CP039352">
    <property type="protein sequence ID" value="QCE03789.1"/>
    <property type="molecule type" value="Genomic_DNA"/>
</dbReference>
<gene>
    <name evidence="1" type="ORF">DEO72_LG8g1815</name>
</gene>